<protein>
    <submittedName>
        <fullName evidence="8">DNA-binding response OmpR family regulator</fullName>
    </submittedName>
</protein>
<dbReference type="Gene3D" id="3.40.50.2300">
    <property type="match status" value="1"/>
</dbReference>
<dbReference type="SMART" id="SM00448">
    <property type="entry name" value="REC"/>
    <property type="match status" value="1"/>
</dbReference>
<organism evidence="8 9">
    <name type="scientific">Armatimonas rosea</name>
    <dbReference type="NCBI Taxonomy" id="685828"/>
    <lineage>
        <taxon>Bacteria</taxon>
        <taxon>Bacillati</taxon>
        <taxon>Armatimonadota</taxon>
        <taxon>Armatimonadia</taxon>
        <taxon>Armatimonadales</taxon>
        <taxon>Armatimonadaceae</taxon>
        <taxon>Armatimonas</taxon>
    </lineage>
</organism>
<feature type="domain" description="Response regulatory" evidence="7">
    <location>
        <begin position="3"/>
        <end position="118"/>
    </location>
</feature>
<dbReference type="EMBL" id="JACHGW010000004">
    <property type="protein sequence ID" value="MBB6052213.1"/>
    <property type="molecule type" value="Genomic_DNA"/>
</dbReference>
<evidence type="ECO:0000256" key="6">
    <source>
        <dbReference type="PROSITE-ProRule" id="PRU00169"/>
    </source>
</evidence>
<dbReference type="Pfam" id="PF00072">
    <property type="entry name" value="Response_reg"/>
    <property type="match status" value="1"/>
</dbReference>
<accession>A0A7W9SUD5</accession>
<dbReference type="SUPFAM" id="SSF52172">
    <property type="entry name" value="CheY-like"/>
    <property type="match status" value="1"/>
</dbReference>
<feature type="modified residue" description="4-aspartylphosphate" evidence="6">
    <location>
        <position position="53"/>
    </location>
</feature>
<dbReference type="InterPro" id="IPR011006">
    <property type="entry name" value="CheY-like_superfamily"/>
</dbReference>
<comment type="caution">
    <text evidence="8">The sequence shown here is derived from an EMBL/GenBank/DDBJ whole genome shotgun (WGS) entry which is preliminary data.</text>
</comment>
<evidence type="ECO:0000259" key="7">
    <source>
        <dbReference type="PROSITE" id="PS50110"/>
    </source>
</evidence>
<dbReference type="GO" id="GO:0006355">
    <property type="term" value="P:regulation of DNA-templated transcription"/>
    <property type="evidence" value="ECO:0007669"/>
    <property type="project" value="TreeGrafter"/>
</dbReference>
<proteinExistence type="predicted"/>
<keyword evidence="5" id="KW-0804">Transcription</keyword>
<dbReference type="GO" id="GO:0032993">
    <property type="term" value="C:protein-DNA complex"/>
    <property type="evidence" value="ECO:0007669"/>
    <property type="project" value="TreeGrafter"/>
</dbReference>
<dbReference type="GO" id="GO:0000976">
    <property type="term" value="F:transcription cis-regulatory region binding"/>
    <property type="evidence" value="ECO:0007669"/>
    <property type="project" value="TreeGrafter"/>
</dbReference>
<evidence type="ECO:0000313" key="8">
    <source>
        <dbReference type="EMBL" id="MBB6052213.1"/>
    </source>
</evidence>
<evidence type="ECO:0000256" key="5">
    <source>
        <dbReference type="ARBA" id="ARBA00023163"/>
    </source>
</evidence>
<sequence length="254" mass="27540">MAKLLIIDDESNIRLMLRLALEHVGHTVEQAGDGIEGLEKFGQGAGWDLVLLDHRMPGMEGIDVLRELRRRNPHARVVMITAFGTVDLASEAIRAGATDFLRKPFTIEVLREAVEAALSERPHLPHIANAAPQPSLSFERLGINGYRLASLPGLEHHPDQSVTKVFSVQKTEGAGRACRVTLTAAAVEQVRQHALGSPLPGGDTFWEALCGEALANYLWQNVTLPTGGQLLVEELTSGLRRWVDAVVQTAGAVA</sequence>
<keyword evidence="1 6" id="KW-0597">Phosphoprotein</keyword>
<dbReference type="InterPro" id="IPR001789">
    <property type="entry name" value="Sig_transdc_resp-reg_receiver"/>
</dbReference>
<dbReference type="AlphaFoldDB" id="A0A7W9SUD5"/>
<dbReference type="RefSeq" id="WP_184200834.1">
    <property type="nucleotide sequence ID" value="NZ_JACHGW010000004.1"/>
</dbReference>
<keyword evidence="4 8" id="KW-0238">DNA-binding</keyword>
<reference evidence="8 9" key="1">
    <citation type="submission" date="2020-08" db="EMBL/GenBank/DDBJ databases">
        <title>Genomic Encyclopedia of Type Strains, Phase IV (KMG-IV): sequencing the most valuable type-strain genomes for metagenomic binning, comparative biology and taxonomic classification.</title>
        <authorList>
            <person name="Goeker M."/>
        </authorList>
    </citation>
    <scope>NUCLEOTIDE SEQUENCE [LARGE SCALE GENOMIC DNA]</scope>
    <source>
        <strain evidence="8 9">DSM 23562</strain>
    </source>
</reference>
<evidence type="ECO:0000256" key="2">
    <source>
        <dbReference type="ARBA" id="ARBA00023012"/>
    </source>
</evidence>
<dbReference type="GO" id="GO:0000156">
    <property type="term" value="F:phosphorelay response regulator activity"/>
    <property type="evidence" value="ECO:0007669"/>
    <property type="project" value="TreeGrafter"/>
</dbReference>
<keyword evidence="3" id="KW-0805">Transcription regulation</keyword>
<keyword evidence="9" id="KW-1185">Reference proteome</keyword>
<evidence type="ECO:0000313" key="9">
    <source>
        <dbReference type="Proteomes" id="UP000520814"/>
    </source>
</evidence>
<keyword evidence="2" id="KW-0902">Two-component regulatory system</keyword>
<evidence type="ECO:0000256" key="4">
    <source>
        <dbReference type="ARBA" id="ARBA00023125"/>
    </source>
</evidence>
<gene>
    <name evidence="8" type="ORF">HNQ39_004034</name>
</gene>
<evidence type="ECO:0000256" key="1">
    <source>
        <dbReference type="ARBA" id="ARBA00022553"/>
    </source>
</evidence>
<dbReference type="PANTHER" id="PTHR48111:SF1">
    <property type="entry name" value="TWO-COMPONENT RESPONSE REGULATOR ORR33"/>
    <property type="match status" value="1"/>
</dbReference>
<dbReference type="Proteomes" id="UP000520814">
    <property type="component" value="Unassembled WGS sequence"/>
</dbReference>
<evidence type="ECO:0000256" key="3">
    <source>
        <dbReference type="ARBA" id="ARBA00023015"/>
    </source>
</evidence>
<dbReference type="GO" id="GO:0005829">
    <property type="term" value="C:cytosol"/>
    <property type="evidence" value="ECO:0007669"/>
    <property type="project" value="TreeGrafter"/>
</dbReference>
<dbReference type="PANTHER" id="PTHR48111">
    <property type="entry name" value="REGULATOR OF RPOS"/>
    <property type="match status" value="1"/>
</dbReference>
<name>A0A7W9SUD5_ARMRO</name>
<dbReference type="InterPro" id="IPR039420">
    <property type="entry name" value="WalR-like"/>
</dbReference>
<dbReference type="PROSITE" id="PS50110">
    <property type="entry name" value="RESPONSE_REGULATORY"/>
    <property type="match status" value="1"/>
</dbReference>